<organism evidence="1 2">
    <name type="scientific">Vespula vulgaris</name>
    <name type="common">Yellow jacket</name>
    <name type="synonym">Wasp</name>
    <dbReference type="NCBI Taxonomy" id="7454"/>
    <lineage>
        <taxon>Eukaryota</taxon>
        <taxon>Metazoa</taxon>
        <taxon>Ecdysozoa</taxon>
        <taxon>Arthropoda</taxon>
        <taxon>Hexapoda</taxon>
        <taxon>Insecta</taxon>
        <taxon>Pterygota</taxon>
        <taxon>Neoptera</taxon>
        <taxon>Endopterygota</taxon>
        <taxon>Hymenoptera</taxon>
        <taxon>Apocrita</taxon>
        <taxon>Aculeata</taxon>
        <taxon>Vespoidea</taxon>
        <taxon>Vespidae</taxon>
        <taxon>Vespinae</taxon>
        <taxon>Vespula</taxon>
    </lineage>
</organism>
<accession>A0A834JV29</accession>
<gene>
    <name evidence="1" type="ORF">HZH66_007894</name>
</gene>
<evidence type="ECO:0000313" key="1">
    <source>
        <dbReference type="EMBL" id="KAF7394720.1"/>
    </source>
</evidence>
<evidence type="ECO:0000313" key="2">
    <source>
        <dbReference type="Proteomes" id="UP000614350"/>
    </source>
</evidence>
<keyword evidence="2" id="KW-1185">Reference proteome</keyword>
<proteinExistence type="predicted"/>
<reference evidence="1" key="1">
    <citation type="journal article" date="2020" name="G3 (Bethesda)">
        <title>High-Quality Assemblies for Three Invasive Social Wasps from the &lt;i&gt;Vespula&lt;/i&gt; Genus.</title>
        <authorList>
            <person name="Harrop T.W.R."/>
            <person name="Guhlin J."/>
            <person name="McLaughlin G.M."/>
            <person name="Permina E."/>
            <person name="Stockwell P."/>
            <person name="Gilligan J."/>
            <person name="Le Lec M.F."/>
            <person name="Gruber M.A.M."/>
            <person name="Quinn O."/>
            <person name="Lovegrove M."/>
            <person name="Duncan E.J."/>
            <person name="Remnant E.J."/>
            <person name="Van Eeckhoven J."/>
            <person name="Graham B."/>
            <person name="Knapp R.A."/>
            <person name="Langford K.W."/>
            <person name="Kronenberg Z."/>
            <person name="Press M.O."/>
            <person name="Eacker S.M."/>
            <person name="Wilson-Rankin E.E."/>
            <person name="Purcell J."/>
            <person name="Lester P.J."/>
            <person name="Dearden P.K."/>
        </authorList>
    </citation>
    <scope>NUCLEOTIDE SEQUENCE</scope>
    <source>
        <strain evidence="1">Marl-1</strain>
    </source>
</reference>
<name>A0A834JV29_VESVU</name>
<protein>
    <submittedName>
        <fullName evidence="1">Uncharacterized protein</fullName>
    </submittedName>
</protein>
<dbReference type="EMBL" id="JACSEA010000008">
    <property type="protein sequence ID" value="KAF7394720.1"/>
    <property type="molecule type" value="Genomic_DNA"/>
</dbReference>
<sequence length="157" mass="16728">MATRIFMQITESPHNTSHKPLHACLAASRKMVSTLCAHFQSVITITTSQNTLGLTNSEGNGAKVESRGMQNRVDGCNGAAVTSPRTHGCPTCNCIGMELRLLMMEAPYPYLMRVVFRVSGYGGGSSVSGGVTTATAVITNGRTFSCSKYITGITMEQ</sequence>
<dbReference type="Proteomes" id="UP000614350">
    <property type="component" value="Unassembled WGS sequence"/>
</dbReference>
<comment type="caution">
    <text evidence="1">The sequence shown here is derived from an EMBL/GenBank/DDBJ whole genome shotgun (WGS) entry which is preliminary data.</text>
</comment>
<dbReference type="AlphaFoldDB" id="A0A834JV29"/>